<accession>A0A1N7JU28</accession>
<dbReference type="AlphaFoldDB" id="A0A1N7JU28"/>
<organism evidence="1 2">
    <name type="scientific">Kaistella chaponensis</name>
    <dbReference type="NCBI Taxonomy" id="713588"/>
    <lineage>
        <taxon>Bacteria</taxon>
        <taxon>Pseudomonadati</taxon>
        <taxon>Bacteroidota</taxon>
        <taxon>Flavobacteriia</taxon>
        <taxon>Flavobacteriales</taxon>
        <taxon>Weeksellaceae</taxon>
        <taxon>Chryseobacterium group</taxon>
        <taxon>Kaistella</taxon>
    </lineage>
</organism>
<dbReference type="RefSeq" id="WP_076385418.1">
    <property type="nucleotide sequence ID" value="NZ_FTOI01000002.1"/>
</dbReference>
<name>A0A1N7JU28_9FLAO</name>
<dbReference type="STRING" id="713588.SAMN05421789_102320"/>
<evidence type="ECO:0000313" key="2">
    <source>
        <dbReference type="Proteomes" id="UP000185839"/>
    </source>
</evidence>
<proteinExistence type="predicted"/>
<dbReference type="OrthoDB" id="828100at2"/>
<dbReference type="PANTHER" id="PTHR38733:SF1">
    <property type="entry name" value="TYPE IV METHYL-DIRECTED RESTRICTION ENZYME ECOKMCRBC"/>
    <property type="match status" value="1"/>
</dbReference>
<evidence type="ECO:0000313" key="1">
    <source>
        <dbReference type="EMBL" id="SIS52781.1"/>
    </source>
</evidence>
<keyword evidence="2" id="KW-1185">Reference proteome</keyword>
<dbReference type="Proteomes" id="UP000185839">
    <property type="component" value="Unassembled WGS sequence"/>
</dbReference>
<dbReference type="EMBL" id="FTOI01000002">
    <property type="protein sequence ID" value="SIS52781.1"/>
    <property type="molecule type" value="Genomic_DNA"/>
</dbReference>
<dbReference type="Pfam" id="PF10117">
    <property type="entry name" value="McrBC"/>
    <property type="match status" value="1"/>
</dbReference>
<reference evidence="2" key="1">
    <citation type="submission" date="2017-01" db="EMBL/GenBank/DDBJ databases">
        <authorList>
            <person name="Varghese N."/>
            <person name="Submissions S."/>
        </authorList>
    </citation>
    <scope>NUCLEOTIDE SEQUENCE [LARGE SCALE GENOMIC DNA]</scope>
    <source>
        <strain evidence="2">DSM 23145</strain>
    </source>
</reference>
<protein>
    <submittedName>
        <fullName evidence="1">McrBC 5-methylcytosine restriction system component</fullName>
    </submittedName>
</protein>
<gene>
    <name evidence="1" type="ORF">SAMN05421789_102320</name>
</gene>
<dbReference type="InterPro" id="IPR019292">
    <property type="entry name" value="McrC"/>
</dbReference>
<dbReference type="PANTHER" id="PTHR38733">
    <property type="entry name" value="PROTEIN MCRC"/>
    <property type="match status" value="1"/>
</dbReference>
<sequence>MKLLLSEHHTRQITLVTEIKKEKPFAFTEDLFNNLDSKPISVFKKDRGRDLFPFHLRKNDQYYEILANYYVGIDWLIPGKKFVQVEPKINSAVIAAFTKQTDSLEVESIALDEIGKNAKHEASLEENLIEIDYLRILLELSTTPKTSNKIADILKIDWNAEQIPVEQKDDRLTPFLVVQFLQILKTIVRKGLKKSYYKVQENLTNKVKGKILVGQHIKQNVFKNRLTKTYCEYQEFGFDHVENRFLKKVFGFAVNYVQNDKVFFTHCEMGKKSKTTFKEELLEIINYCRPAFEHISGNIKEQELKNIKHNPFFKEYRNAIKIGGYILKKFSYNISNTVETKITTPPFWIDMPILFELYFYNQLLKSNSQYCKNINYQFSTYGNSLDILISEPGFEMVIDTKYKLKYQSSEVHEDIRQVSGYARLNRVRKELGFENEEHKVIDCLIVYPDLEAPQDQDYTIEYIRENRQELSAYHKVYKLGIALPIIS</sequence>